<comment type="caution">
    <text evidence="1">The sequence shown here is derived from an EMBL/GenBank/DDBJ whole genome shotgun (WGS) entry which is preliminary data.</text>
</comment>
<evidence type="ECO:0000313" key="1">
    <source>
        <dbReference type="EMBL" id="KAJ4165137.1"/>
    </source>
</evidence>
<proteinExistence type="predicted"/>
<keyword evidence="2" id="KW-1185">Reference proteome</keyword>
<name>A0A9W8QRT9_AKAMU</name>
<gene>
    <name evidence="1" type="ORF">LMH87_006783</name>
</gene>
<dbReference type="KEGG" id="amus:LMH87_006783"/>
<evidence type="ECO:0000313" key="2">
    <source>
        <dbReference type="Proteomes" id="UP001144673"/>
    </source>
</evidence>
<dbReference type="GeneID" id="80893942"/>
<accession>A0A9W8QRT9</accession>
<dbReference type="EMBL" id="JAJHUN010000001">
    <property type="protein sequence ID" value="KAJ4165137.1"/>
    <property type="molecule type" value="Genomic_DNA"/>
</dbReference>
<sequence length="85" mass="9692">MRCFISVLSLRDCETKSVGVENLSFPAKALASRAFRPSDSPLRSRAFGLHPRKLEQGRVISNPTDCWGFFAFLLLCYNSRNRRLL</sequence>
<organism evidence="1 2">
    <name type="scientific">Akanthomyces muscarius</name>
    <name type="common">Entomopathogenic fungus</name>
    <name type="synonym">Lecanicillium muscarium</name>
    <dbReference type="NCBI Taxonomy" id="2231603"/>
    <lineage>
        <taxon>Eukaryota</taxon>
        <taxon>Fungi</taxon>
        <taxon>Dikarya</taxon>
        <taxon>Ascomycota</taxon>
        <taxon>Pezizomycotina</taxon>
        <taxon>Sordariomycetes</taxon>
        <taxon>Hypocreomycetidae</taxon>
        <taxon>Hypocreales</taxon>
        <taxon>Cordycipitaceae</taxon>
        <taxon>Akanthomyces</taxon>
    </lineage>
</organism>
<reference evidence="1" key="1">
    <citation type="journal article" date="2023" name="Access Microbiol">
        <title>De-novo genome assembly for Akanthomyces muscarius, a biocontrol agent of insect agricultural pests.</title>
        <authorList>
            <person name="Erdos Z."/>
            <person name="Studholme D.J."/>
            <person name="Raymond B."/>
            <person name="Sharma M."/>
        </authorList>
    </citation>
    <scope>NUCLEOTIDE SEQUENCE</scope>
    <source>
        <strain evidence="1">Ve6</strain>
    </source>
</reference>
<dbReference type="RefSeq" id="XP_056060052.1">
    <property type="nucleotide sequence ID" value="XM_056204724.1"/>
</dbReference>
<dbReference type="Proteomes" id="UP001144673">
    <property type="component" value="Chromosome 1"/>
</dbReference>
<dbReference type="AlphaFoldDB" id="A0A9W8QRT9"/>
<protein>
    <submittedName>
        <fullName evidence="1">Uncharacterized protein</fullName>
    </submittedName>
</protein>